<dbReference type="GO" id="GO:0006528">
    <property type="term" value="P:asparagine metabolic process"/>
    <property type="evidence" value="ECO:0007669"/>
    <property type="project" value="InterPro"/>
</dbReference>
<dbReference type="SMART" id="SM00870">
    <property type="entry name" value="Asparaginase"/>
    <property type="match status" value="1"/>
</dbReference>
<dbReference type="PROSITE" id="PS00917">
    <property type="entry name" value="ASN_GLN_ASE_2"/>
    <property type="match status" value="1"/>
</dbReference>
<dbReference type="InterPro" id="IPR006034">
    <property type="entry name" value="Asparaginase/glutaminase-like"/>
</dbReference>
<dbReference type="OrthoDB" id="9788068at2"/>
<evidence type="ECO:0000259" key="9">
    <source>
        <dbReference type="Pfam" id="PF00710"/>
    </source>
</evidence>
<evidence type="ECO:0000259" key="10">
    <source>
        <dbReference type="Pfam" id="PF17763"/>
    </source>
</evidence>
<dbReference type="Pfam" id="PF00710">
    <property type="entry name" value="Asparaginase"/>
    <property type="match status" value="1"/>
</dbReference>
<dbReference type="EMBL" id="MRZN01000015">
    <property type="protein sequence ID" value="PHK49239.1"/>
    <property type="molecule type" value="Genomic_DNA"/>
</dbReference>
<dbReference type="Gene3D" id="3.40.50.1170">
    <property type="entry name" value="L-asparaginase, N-terminal domain"/>
    <property type="match status" value="1"/>
</dbReference>
<evidence type="ECO:0000256" key="4">
    <source>
        <dbReference type="ARBA" id="ARBA00049366"/>
    </source>
</evidence>
<dbReference type="RefSeq" id="WP_099090722.1">
    <property type="nucleotide sequence ID" value="NZ_MRZN01000015.1"/>
</dbReference>
<feature type="active site" evidence="7">
    <location>
        <position position="12"/>
    </location>
</feature>
<dbReference type="FunFam" id="3.40.50.40:FF:000003">
    <property type="entry name" value="L-asparaginase 2"/>
    <property type="match status" value="1"/>
</dbReference>
<evidence type="ECO:0000256" key="6">
    <source>
        <dbReference type="PIRSR" id="PIRSR001220-2"/>
    </source>
</evidence>
<gene>
    <name evidence="11" type="ORF">BTJ66_09480</name>
</gene>
<name>A0A2C6WLI9_9STAP</name>
<dbReference type="InterPro" id="IPR027473">
    <property type="entry name" value="L-asparaginase_C"/>
</dbReference>
<dbReference type="CDD" id="cd08964">
    <property type="entry name" value="L-asparaginase_II"/>
    <property type="match status" value="1"/>
</dbReference>
<feature type="binding site" evidence="6">
    <location>
        <position position="54"/>
    </location>
    <ligand>
        <name>substrate</name>
    </ligand>
</feature>
<feature type="active site" description="O-isoaspartyl threonine intermediate" evidence="5">
    <location>
        <position position="12"/>
    </location>
</feature>
<feature type="domain" description="Asparaginase/glutaminase C-terminal" evidence="10">
    <location>
        <begin position="206"/>
        <end position="320"/>
    </location>
</feature>
<dbReference type="PIRSF" id="PIRSF001220">
    <property type="entry name" value="L-ASNase_gatD"/>
    <property type="match status" value="1"/>
</dbReference>
<evidence type="ECO:0000256" key="7">
    <source>
        <dbReference type="PROSITE-ProRule" id="PRU10099"/>
    </source>
</evidence>
<comment type="catalytic activity">
    <reaction evidence="4">
        <text>L-asparagine + H2O = L-aspartate + NH4(+)</text>
        <dbReference type="Rhea" id="RHEA:21016"/>
        <dbReference type="ChEBI" id="CHEBI:15377"/>
        <dbReference type="ChEBI" id="CHEBI:28938"/>
        <dbReference type="ChEBI" id="CHEBI:29991"/>
        <dbReference type="ChEBI" id="CHEBI:58048"/>
        <dbReference type="EC" id="3.5.1.1"/>
    </reaction>
</comment>
<proteinExistence type="inferred from homology"/>
<dbReference type="InterPro" id="IPR027475">
    <property type="entry name" value="Asparaginase/glutaminase_AS2"/>
</dbReference>
<dbReference type="EC" id="3.5.1.1" evidence="2"/>
<evidence type="ECO:0000313" key="11">
    <source>
        <dbReference type="EMBL" id="PHK49239.1"/>
    </source>
</evidence>
<dbReference type="FunFam" id="3.40.50.1170:FF:000001">
    <property type="entry name" value="L-asparaginase 2"/>
    <property type="match status" value="1"/>
</dbReference>
<feature type="active site" evidence="8">
    <location>
        <position position="87"/>
    </location>
</feature>
<evidence type="ECO:0000256" key="1">
    <source>
        <dbReference type="ARBA" id="ARBA00010518"/>
    </source>
</evidence>
<evidence type="ECO:0000256" key="8">
    <source>
        <dbReference type="PROSITE-ProRule" id="PRU10100"/>
    </source>
</evidence>
<dbReference type="PANTHER" id="PTHR11707">
    <property type="entry name" value="L-ASPARAGINASE"/>
    <property type="match status" value="1"/>
</dbReference>
<evidence type="ECO:0000313" key="12">
    <source>
        <dbReference type="Proteomes" id="UP000223828"/>
    </source>
</evidence>
<dbReference type="SUPFAM" id="SSF53774">
    <property type="entry name" value="Glutaminase/Asparaginase"/>
    <property type="match status" value="1"/>
</dbReference>
<evidence type="ECO:0000256" key="2">
    <source>
        <dbReference type="ARBA" id="ARBA00012920"/>
    </source>
</evidence>
<comment type="caution">
    <text evidence="11">The sequence shown here is derived from an EMBL/GenBank/DDBJ whole genome shotgun (WGS) entry which is preliminary data.</text>
</comment>
<feature type="binding site" evidence="6">
    <location>
        <begin position="87"/>
        <end position="88"/>
    </location>
    <ligand>
        <name>substrate</name>
    </ligand>
</feature>
<dbReference type="GO" id="GO:0004067">
    <property type="term" value="F:asparaginase activity"/>
    <property type="evidence" value="ECO:0007669"/>
    <property type="project" value="UniProtKB-UniRule"/>
</dbReference>
<dbReference type="AlphaFoldDB" id="A0A2C6WLI9"/>
<dbReference type="InterPro" id="IPR004550">
    <property type="entry name" value="AsnASE_II"/>
</dbReference>
<dbReference type="InterPro" id="IPR037152">
    <property type="entry name" value="L-asparaginase_N_sf"/>
</dbReference>
<sequence>MKNVLVIHTGGTISMSQDEANKVVTNKNNPISNHQDVIARYANVTEMTPFNVPSPHMNIEYVEKLKEIIEEAVTTKDFDGFVITHGTDTLEETAYLLDLTTDISKPIAITGAMRSSNEIGSDGLYNFISAIRVATSDESSDNGVMVVFNDEIHTARNVTKTHTSNTNTFQSPNHGPLGVVTKNSVQFHHKPYDHLILNDIDYTLNIPLVKAYMGMDSDVLTFHSEKNVDGIIIEALGQGNLPPTCLEGLNKCLEKNIPIILVSRSFNGIVGPIYAYEGGGVTLADKGVIFSNGLNGPKARLKLLVGLSNHLTKEQLKKYFESQL</sequence>
<feature type="domain" description="L-asparaginase N-terminal" evidence="9">
    <location>
        <begin position="3"/>
        <end position="191"/>
    </location>
</feature>
<dbReference type="Gene3D" id="3.40.50.40">
    <property type="match status" value="1"/>
</dbReference>
<dbReference type="PROSITE" id="PS51732">
    <property type="entry name" value="ASN_GLN_ASE_3"/>
    <property type="match status" value="1"/>
</dbReference>
<dbReference type="SFLD" id="SFLDS00057">
    <property type="entry name" value="Glutaminase/Asparaginase"/>
    <property type="match status" value="1"/>
</dbReference>
<dbReference type="PIRSF" id="PIRSF500176">
    <property type="entry name" value="L_ASNase"/>
    <property type="match status" value="1"/>
</dbReference>
<dbReference type="Pfam" id="PF17763">
    <property type="entry name" value="Asparaginase_C"/>
    <property type="match status" value="1"/>
</dbReference>
<dbReference type="InterPro" id="IPR027474">
    <property type="entry name" value="L-asparaginase_N"/>
</dbReference>
<dbReference type="PROSITE" id="PS00144">
    <property type="entry name" value="ASN_GLN_ASE_1"/>
    <property type="match status" value="1"/>
</dbReference>
<dbReference type="Proteomes" id="UP000223828">
    <property type="component" value="Unassembled WGS sequence"/>
</dbReference>
<dbReference type="PRINTS" id="PR00139">
    <property type="entry name" value="ASNGLNASE"/>
</dbReference>
<accession>A0A2C6WLI9</accession>
<organism evidence="11 12">
    <name type="scientific">Staphylococcus edaphicus</name>
    <dbReference type="NCBI Taxonomy" id="1955013"/>
    <lineage>
        <taxon>Bacteria</taxon>
        <taxon>Bacillati</taxon>
        <taxon>Bacillota</taxon>
        <taxon>Bacilli</taxon>
        <taxon>Bacillales</taxon>
        <taxon>Staphylococcaceae</taxon>
        <taxon>Staphylococcus</taxon>
    </lineage>
</organism>
<dbReference type="InterPro" id="IPR020827">
    <property type="entry name" value="Asparaginase/glutaminase_AS1"/>
</dbReference>
<dbReference type="InterPro" id="IPR036152">
    <property type="entry name" value="Asp/glu_Ase-like_sf"/>
</dbReference>
<keyword evidence="3" id="KW-0378">Hydrolase</keyword>
<reference evidence="12" key="1">
    <citation type="submission" date="2017-10" db="EMBL/GenBank/DDBJ databases">
        <title>Staphylococcus edaphicus sp. nov., isolated in Antarctica, harbouring mecC gene and genomic islands essential in adaptation to extreme environment.</title>
        <authorList>
            <person name="Pantucek R."/>
            <person name="Sedlacek I."/>
            <person name="Indrakova A."/>
            <person name="Vrbovska V."/>
            <person name="Maslanova I."/>
            <person name="Kovarovic V."/>
            <person name="Svec P."/>
            <person name="Kralova S."/>
            <person name="Kristofova L."/>
            <person name="Keklakova J."/>
            <person name="Petras P."/>
            <person name="Doskar J."/>
        </authorList>
    </citation>
    <scope>NUCLEOTIDE SEQUENCE [LARGE SCALE GENOMIC DNA]</scope>
    <source>
        <strain evidence="12">CCM 5085</strain>
    </source>
</reference>
<dbReference type="PANTHER" id="PTHR11707:SF28">
    <property type="entry name" value="60 KDA LYSOPHOSPHOLIPASE"/>
    <property type="match status" value="1"/>
</dbReference>
<comment type="similarity">
    <text evidence="1">Belongs to the asparaginase 1 family.</text>
</comment>
<dbReference type="InterPro" id="IPR040919">
    <property type="entry name" value="Asparaginase_C"/>
</dbReference>
<protein>
    <recommendedName>
        <fullName evidence="2">asparaginase</fullName>
        <ecNumber evidence="2">3.5.1.1</ecNumber>
    </recommendedName>
</protein>
<evidence type="ECO:0000256" key="5">
    <source>
        <dbReference type="PIRSR" id="PIRSR001220-1"/>
    </source>
</evidence>
<evidence type="ECO:0000256" key="3">
    <source>
        <dbReference type="ARBA" id="ARBA00022801"/>
    </source>
</evidence>